<dbReference type="InterPro" id="IPR037185">
    <property type="entry name" value="EmrE-like"/>
</dbReference>
<keyword evidence="4 7" id="KW-1133">Transmembrane helix</keyword>
<feature type="transmembrane region" description="Helical" evidence="7">
    <location>
        <begin position="301"/>
        <end position="323"/>
    </location>
</feature>
<evidence type="ECO:0000256" key="3">
    <source>
        <dbReference type="ARBA" id="ARBA00022692"/>
    </source>
</evidence>
<evidence type="ECO:0000256" key="7">
    <source>
        <dbReference type="SAM" id="Phobius"/>
    </source>
</evidence>
<feature type="transmembrane region" description="Helical" evidence="7">
    <location>
        <begin position="212"/>
        <end position="232"/>
    </location>
</feature>
<dbReference type="InterPro" id="IPR000620">
    <property type="entry name" value="EamA_dom"/>
</dbReference>
<evidence type="ECO:0000313" key="9">
    <source>
        <dbReference type="EMBL" id="CAA9574330.1"/>
    </source>
</evidence>
<accession>A0A6J4VBL8</accession>
<keyword evidence="3 7" id="KW-0812">Transmembrane</keyword>
<dbReference type="GO" id="GO:0016020">
    <property type="term" value="C:membrane"/>
    <property type="evidence" value="ECO:0007669"/>
    <property type="project" value="UniProtKB-SubCell"/>
</dbReference>
<evidence type="ECO:0000259" key="8">
    <source>
        <dbReference type="Pfam" id="PF00892"/>
    </source>
</evidence>
<feature type="transmembrane region" description="Helical" evidence="7">
    <location>
        <begin position="271"/>
        <end position="289"/>
    </location>
</feature>
<feature type="transmembrane region" description="Helical" evidence="7">
    <location>
        <begin position="84"/>
        <end position="109"/>
    </location>
</feature>
<feature type="domain" description="EamA" evidence="8">
    <location>
        <begin position="100"/>
        <end position="226"/>
    </location>
</feature>
<comment type="subcellular location">
    <subcellularLocation>
        <location evidence="1">Membrane</location>
        <topology evidence="1">Multi-pass membrane protein</topology>
    </subcellularLocation>
</comment>
<feature type="domain" description="EamA" evidence="8">
    <location>
        <begin position="243"/>
        <end position="374"/>
    </location>
</feature>
<proteinExistence type="inferred from homology"/>
<dbReference type="PANTHER" id="PTHR32322">
    <property type="entry name" value="INNER MEMBRANE TRANSPORTER"/>
    <property type="match status" value="1"/>
</dbReference>
<reference evidence="9" key="1">
    <citation type="submission" date="2020-02" db="EMBL/GenBank/DDBJ databases">
        <authorList>
            <person name="Meier V. D."/>
        </authorList>
    </citation>
    <scope>NUCLEOTIDE SEQUENCE</scope>
    <source>
        <strain evidence="9">AVDCRST_MAG19</strain>
    </source>
</reference>
<dbReference type="SUPFAM" id="SSF103481">
    <property type="entry name" value="Multidrug resistance efflux transporter EmrE"/>
    <property type="match status" value="2"/>
</dbReference>
<feature type="transmembrane region" description="Helical" evidence="7">
    <location>
        <begin position="238"/>
        <end position="259"/>
    </location>
</feature>
<feature type="transmembrane region" description="Helical" evidence="7">
    <location>
        <begin position="121"/>
        <end position="141"/>
    </location>
</feature>
<evidence type="ECO:0000256" key="2">
    <source>
        <dbReference type="ARBA" id="ARBA00007362"/>
    </source>
</evidence>
<keyword evidence="5 7" id="KW-0472">Membrane</keyword>
<sequence length="382" mass="39098">MPEDVVRRPWTGLGADNRPPFGSAPLHRSGDPRPHANGDDRAAPGFDRTPGTGHARTDADGVDRAGRAALGAAPDRARTGKGAALARAAAALPAFAPWLFVALWSTGFIGAKYGLPDAGPFTFLVVRMQIAWVLLAALALARRATWPRTTGEVAHLAVAGLLLHAGYLGGVFFAISRGLPAGLASLIVGLQPVLTAVGARTLLRERVAGRQWLGLGLGFGGVSLVVGEQARATGERPIAAAAFAAIAVALVSTTAGTLYQKRFGGPADLSAGAAVQYLAAGAALAPLAAAEGWRIAWSGRFLFALAWLVLVLSLGATLLLLALIRQHAVSRVAGLLYLVPPATAIEAYLLFGERLGAPALAGMVVVAAGVALVVRQPKGDAG</sequence>
<evidence type="ECO:0000256" key="4">
    <source>
        <dbReference type="ARBA" id="ARBA00022989"/>
    </source>
</evidence>
<dbReference type="Gene3D" id="1.10.3730.20">
    <property type="match status" value="1"/>
</dbReference>
<feature type="region of interest" description="Disordered" evidence="6">
    <location>
        <begin position="1"/>
        <end position="63"/>
    </location>
</feature>
<comment type="similarity">
    <text evidence="2">Belongs to the EamA transporter family.</text>
</comment>
<evidence type="ECO:0000256" key="5">
    <source>
        <dbReference type="ARBA" id="ARBA00023136"/>
    </source>
</evidence>
<organism evidence="9">
    <name type="scientific">uncultured Thermomicrobiales bacterium</name>
    <dbReference type="NCBI Taxonomy" id="1645740"/>
    <lineage>
        <taxon>Bacteria</taxon>
        <taxon>Pseudomonadati</taxon>
        <taxon>Thermomicrobiota</taxon>
        <taxon>Thermomicrobia</taxon>
        <taxon>Thermomicrobiales</taxon>
        <taxon>environmental samples</taxon>
    </lineage>
</organism>
<protein>
    <submittedName>
        <fullName evidence="9">Permease of the drug/metabolite transporter (DMT) superfamily</fullName>
    </submittedName>
</protein>
<dbReference type="PANTHER" id="PTHR32322:SF2">
    <property type="entry name" value="EAMA DOMAIN-CONTAINING PROTEIN"/>
    <property type="match status" value="1"/>
</dbReference>
<feature type="transmembrane region" description="Helical" evidence="7">
    <location>
        <begin position="153"/>
        <end position="175"/>
    </location>
</feature>
<feature type="compositionally biased region" description="Basic and acidic residues" evidence="6">
    <location>
        <begin position="28"/>
        <end position="42"/>
    </location>
</feature>
<evidence type="ECO:0000256" key="1">
    <source>
        <dbReference type="ARBA" id="ARBA00004141"/>
    </source>
</evidence>
<feature type="transmembrane region" description="Helical" evidence="7">
    <location>
        <begin position="181"/>
        <end position="203"/>
    </location>
</feature>
<gene>
    <name evidence="9" type="ORF">AVDCRST_MAG19-3154</name>
</gene>
<dbReference type="InterPro" id="IPR050638">
    <property type="entry name" value="AA-Vitamin_Transporters"/>
</dbReference>
<dbReference type="AlphaFoldDB" id="A0A6J4VBL8"/>
<feature type="transmembrane region" description="Helical" evidence="7">
    <location>
        <begin position="335"/>
        <end position="351"/>
    </location>
</feature>
<evidence type="ECO:0000256" key="6">
    <source>
        <dbReference type="SAM" id="MobiDB-lite"/>
    </source>
</evidence>
<feature type="transmembrane region" description="Helical" evidence="7">
    <location>
        <begin position="357"/>
        <end position="374"/>
    </location>
</feature>
<name>A0A6J4VBL8_9BACT</name>
<dbReference type="Pfam" id="PF00892">
    <property type="entry name" value="EamA"/>
    <property type="match status" value="2"/>
</dbReference>
<dbReference type="EMBL" id="CADCWL010000166">
    <property type="protein sequence ID" value="CAA9574330.1"/>
    <property type="molecule type" value="Genomic_DNA"/>
</dbReference>